<dbReference type="PANTHER" id="PTHR43343">
    <property type="entry name" value="PEPTIDASE S12"/>
    <property type="match status" value="1"/>
</dbReference>
<organism evidence="5 7">
    <name type="scientific">Finegoldia magna</name>
    <name type="common">Peptostreptococcus magnus</name>
    <dbReference type="NCBI Taxonomy" id="1260"/>
    <lineage>
        <taxon>Bacteria</taxon>
        <taxon>Bacillati</taxon>
        <taxon>Bacillota</taxon>
        <taxon>Tissierellia</taxon>
        <taxon>Tissierellales</taxon>
        <taxon>Peptoniphilaceae</taxon>
        <taxon>Finegoldia</taxon>
    </lineage>
</organism>
<accession>A0A133N397</accession>
<dbReference type="GO" id="GO:0004252">
    <property type="term" value="F:serine-type endopeptidase activity"/>
    <property type="evidence" value="ECO:0007669"/>
    <property type="project" value="InterPro"/>
</dbReference>
<dbReference type="EMBL" id="CP054000">
    <property type="protein sequence ID" value="QKH79603.1"/>
    <property type="molecule type" value="Genomic_DNA"/>
</dbReference>
<evidence type="ECO:0000256" key="2">
    <source>
        <dbReference type="ARBA" id="ARBA00022801"/>
    </source>
</evidence>
<evidence type="ECO:0000313" key="6">
    <source>
        <dbReference type="EMBL" id="QKH79603.1"/>
    </source>
</evidence>
<evidence type="ECO:0000313" key="5">
    <source>
        <dbReference type="EMBL" id="OXZ39157.1"/>
    </source>
</evidence>
<evidence type="ECO:0000313" key="8">
    <source>
        <dbReference type="Proteomes" id="UP000502899"/>
    </source>
</evidence>
<dbReference type="InterPro" id="IPR001478">
    <property type="entry name" value="PDZ"/>
</dbReference>
<dbReference type="SMART" id="SM00228">
    <property type="entry name" value="PDZ"/>
    <property type="match status" value="1"/>
</dbReference>
<proteinExistence type="predicted"/>
<dbReference type="InterPro" id="IPR036034">
    <property type="entry name" value="PDZ_sf"/>
</dbReference>
<gene>
    <name evidence="5" type="ORF">B9N56_02055</name>
    <name evidence="6" type="ORF">FOC70_04185</name>
</gene>
<dbReference type="PRINTS" id="PR00834">
    <property type="entry name" value="PROTEASES2C"/>
</dbReference>
<dbReference type="Proteomes" id="UP000502899">
    <property type="component" value="Chromosome"/>
</dbReference>
<dbReference type="InterPro" id="IPR001940">
    <property type="entry name" value="Peptidase_S1C"/>
</dbReference>
<dbReference type="AlphaFoldDB" id="A0A133N397"/>
<dbReference type="Gene3D" id="2.30.42.10">
    <property type="match status" value="1"/>
</dbReference>
<dbReference type="Pfam" id="PF13180">
    <property type="entry name" value="PDZ_2"/>
    <property type="match status" value="1"/>
</dbReference>
<dbReference type="InterPro" id="IPR051201">
    <property type="entry name" value="Chloro_Bact_Ser_Proteases"/>
</dbReference>
<reference evidence="5" key="1">
    <citation type="journal article" date="2017" name="J. Clin. Microbiol.">
        <title>Finegoldia magna Isolated from Orthopedic Joint Implant-Associated Infections.</title>
        <authorList>
            <person name="Soderquist B."/>
            <person name="Bjorklund S."/>
            <person name="Hellmark B."/>
            <person name="Jensen A."/>
            <person name="Bruggemann H."/>
        </authorList>
    </citation>
    <scope>NUCLEOTIDE SEQUENCE</scope>
    <source>
        <strain evidence="5">08T492</strain>
    </source>
</reference>
<keyword evidence="3" id="KW-0472">Membrane</keyword>
<dbReference type="GO" id="GO:0006508">
    <property type="term" value="P:proteolysis"/>
    <property type="evidence" value="ECO:0007669"/>
    <property type="project" value="UniProtKB-KW"/>
</dbReference>
<dbReference type="EMBL" id="NDYI01000006">
    <property type="protein sequence ID" value="OXZ39157.1"/>
    <property type="molecule type" value="Genomic_DNA"/>
</dbReference>
<dbReference type="SUPFAM" id="SSF50494">
    <property type="entry name" value="Trypsin-like serine proteases"/>
    <property type="match status" value="1"/>
</dbReference>
<dbReference type="RefSeq" id="WP_002841328.1">
    <property type="nucleotide sequence ID" value="NZ_CAMPWK010000007.1"/>
</dbReference>
<dbReference type="PANTHER" id="PTHR43343:SF3">
    <property type="entry name" value="PROTEASE DO-LIKE 8, CHLOROPLASTIC"/>
    <property type="match status" value="1"/>
</dbReference>
<keyword evidence="3" id="KW-0812">Transmembrane</keyword>
<dbReference type="Proteomes" id="UP000215361">
    <property type="component" value="Unassembled WGS sequence"/>
</dbReference>
<dbReference type="SUPFAM" id="SSF50156">
    <property type="entry name" value="PDZ domain-like"/>
    <property type="match status" value="1"/>
</dbReference>
<evidence type="ECO:0000256" key="1">
    <source>
        <dbReference type="ARBA" id="ARBA00022670"/>
    </source>
</evidence>
<evidence type="ECO:0000259" key="4">
    <source>
        <dbReference type="PROSITE" id="PS50106"/>
    </source>
</evidence>
<sequence length="400" mass="43028">MDRDPYSDYNDYIRKRRDGLSERKVENMIKKEIAKNKPKIGWLKALTIFLLIYSLVMSYFVVKNMTGITETINKNGQVESSTISIKNSSVSTENAVAKKSLDSVVGITTVGVQENMFFQGRVVEGVGSGVVVSKDGYILTNAHVVQDGKAEKIDVLLTNGKKSSAKLLWYDTTLDLAVIKTDLTGLKPVEMGDSDKVQIGDKAIAIGNPLGLDLQSTLTSGYISGKDRTITLQNGLQMDGLMQTDAAINSGNSGGGLFDQEGKLIGINTAKASAEGIGFTIPINVAKSIVDNIITGGSFEGVKLGISGVDVKTFQQATGQKLSIDKGIYVVEVVKGSSAQKAGVTRGDIITKVNGKQINTMSSLKKVLLEVRPKQKGKITVYRDGSTKDLDIEFSTLEQK</sequence>
<protein>
    <submittedName>
        <fullName evidence="5">Protease</fullName>
    </submittedName>
    <submittedName>
        <fullName evidence="6">Trypsin-like peptidase domain-containing protein</fullName>
    </submittedName>
</protein>
<dbReference type="InterPro" id="IPR009003">
    <property type="entry name" value="Peptidase_S1_PA"/>
</dbReference>
<name>A0A133N397_FINMA</name>
<dbReference type="Gene3D" id="2.40.10.120">
    <property type="match status" value="1"/>
</dbReference>
<evidence type="ECO:0000256" key="3">
    <source>
        <dbReference type="SAM" id="Phobius"/>
    </source>
</evidence>
<dbReference type="PROSITE" id="PS50106">
    <property type="entry name" value="PDZ"/>
    <property type="match status" value="1"/>
</dbReference>
<evidence type="ECO:0000313" key="7">
    <source>
        <dbReference type="Proteomes" id="UP000215361"/>
    </source>
</evidence>
<feature type="transmembrane region" description="Helical" evidence="3">
    <location>
        <begin position="40"/>
        <end position="62"/>
    </location>
</feature>
<dbReference type="Pfam" id="PF13365">
    <property type="entry name" value="Trypsin_2"/>
    <property type="match status" value="1"/>
</dbReference>
<reference evidence="6 8" key="3">
    <citation type="submission" date="2020-05" db="EMBL/GenBank/DDBJ databases">
        <title>FDA dAtabase for Regulatory Grade micrObial Sequences (FDA-ARGOS): Supporting development and validation of Infectious Disease Dx tests.</title>
        <authorList>
            <person name="Pederson C."/>
            <person name="Tallon L."/>
            <person name="Sadzewicz L."/>
            <person name="Zhao X."/>
            <person name="Vavikolanu K."/>
            <person name="Mehta A."/>
            <person name="Aluvathingal J."/>
            <person name="Nadendla S."/>
            <person name="Myers T."/>
            <person name="Yan Y."/>
            <person name="Sichtig H."/>
        </authorList>
    </citation>
    <scope>NUCLEOTIDE SEQUENCE [LARGE SCALE GENOMIC DNA]</scope>
    <source>
        <strain evidence="6 8">FDAARGOS_764</strain>
    </source>
</reference>
<keyword evidence="2" id="KW-0378">Hydrolase</keyword>
<keyword evidence="3" id="KW-1133">Transmembrane helix</keyword>
<reference evidence="7" key="2">
    <citation type="submission" date="2017-04" db="EMBL/GenBank/DDBJ databases">
        <title>Finegoldia magna isolated from orthopedic joint implant-associated infections.</title>
        <authorList>
            <person name="Bjorklund S."/>
            <person name="Bruggemann H."/>
            <person name="Jensen A."/>
            <person name="Hellmark B."/>
            <person name="Soderquist B."/>
        </authorList>
    </citation>
    <scope>NUCLEOTIDE SEQUENCE [LARGE SCALE GENOMIC DNA]</scope>
    <source>
        <strain evidence="7">08T492</strain>
    </source>
</reference>
<feature type="domain" description="PDZ" evidence="4">
    <location>
        <begin position="308"/>
        <end position="362"/>
    </location>
</feature>
<keyword evidence="1 5" id="KW-0645">Protease</keyword>